<reference evidence="1" key="2">
    <citation type="submission" date="2020-09" db="EMBL/GenBank/DDBJ databases">
        <authorList>
            <person name="Sun Q."/>
            <person name="Kim S."/>
        </authorList>
    </citation>
    <scope>NUCLEOTIDE SEQUENCE</scope>
    <source>
        <strain evidence="1">KCTC 12113</strain>
    </source>
</reference>
<comment type="caution">
    <text evidence="1">The sequence shown here is derived from an EMBL/GenBank/DDBJ whole genome shotgun (WGS) entry which is preliminary data.</text>
</comment>
<dbReference type="AlphaFoldDB" id="A0A918J3X2"/>
<dbReference type="PANTHER" id="PTHR37833">
    <property type="entry name" value="LIPOPROTEIN-RELATED"/>
    <property type="match status" value="1"/>
</dbReference>
<dbReference type="Gene3D" id="2.60.40.10">
    <property type="entry name" value="Immunoglobulins"/>
    <property type="match status" value="1"/>
</dbReference>
<evidence type="ECO:0000313" key="2">
    <source>
        <dbReference type="Proteomes" id="UP000634668"/>
    </source>
</evidence>
<dbReference type="Proteomes" id="UP000634668">
    <property type="component" value="Unassembled WGS sequence"/>
</dbReference>
<proteinExistence type="predicted"/>
<dbReference type="RefSeq" id="WP_034235837.1">
    <property type="nucleotide sequence ID" value="NZ_BMWP01000027.1"/>
</dbReference>
<protein>
    <recommendedName>
        <fullName evidence="3">DUF1573 domain-containing protein</fullName>
    </recommendedName>
</protein>
<accession>A0A918J3X2</accession>
<dbReference type="PROSITE" id="PS51257">
    <property type="entry name" value="PROKAR_LIPOPROTEIN"/>
    <property type="match status" value="1"/>
</dbReference>
<dbReference type="InterPro" id="IPR011467">
    <property type="entry name" value="DUF1573"/>
</dbReference>
<gene>
    <name evidence="1" type="ORF">GCM10007383_32050</name>
</gene>
<keyword evidence="2" id="KW-1185">Reference proteome</keyword>
<reference evidence="1" key="1">
    <citation type="journal article" date="2014" name="Int. J. Syst. Evol. Microbiol.">
        <title>Complete genome sequence of Corynebacterium casei LMG S-19264T (=DSM 44701T), isolated from a smear-ripened cheese.</title>
        <authorList>
            <consortium name="US DOE Joint Genome Institute (JGI-PGF)"/>
            <person name="Walter F."/>
            <person name="Albersmeier A."/>
            <person name="Kalinowski J."/>
            <person name="Ruckert C."/>
        </authorList>
    </citation>
    <scope>NUCLEOTIDE SEQUENCE</scope>
    <source>
        <strain evidence="1">KCTC 12113</strain>
    </source>
</reference>
<evidence type="ECO:0008006" key="3">
    <source>
        <dbReference type="Google" id="ProtNLM"/>
    </source>
</evidence>
<name>A0A918J3X2_9FLAO</name>
<dbReference type="InterPro" id="IPR013783">
    <property type="entry name" value="Ig-like_fold"/>
</dbReference>
<dbReference type="Pfam" id="PF07610">
    <property type="entry name" value="DUF1573"/>
    <property type="match status" value="1"/>
</dbReference>
<sequence length="166" mass="18950">MKNLVLLLLTMSTILSCEVKDKETTLKIIDNNRHYYPVLQGQGLNVVFKIKNTGNSPFILSDLMTSCGCITSKRSSIKTIPPGGEGRLLLSYNSNKNVGYVKHYITLYGNIANRDKIELVFDVNVVPDSHYPKDYEELFQLEKNREWEHIVEGKENNNAYYLDKAS</sequence>
<evidence type="ECO:0000313" key="1">
    <source>
        <dbReference type="EMBL" id="GGW45299.1"/>
    </source>
</evidence>
<dbReference type="PANTHER" id="PTHR37833:SF1">
    <property type="entry name" value="SIGNAL PEPTIDE PROTEIN"/>
    <property type="match status" value="1"/>
</dbReference>
<organism evidence="1 2">
    <name type="scientific">Arenibacter certesii</name>
    <dbReference type="NCBI Taxonomy" id="228955"/>
    <lineage>
        <taxon>Bacteria</taxon>
        <taxon>Pseudomonadati</taxon>
        <taxon>Bacteroidota</taxon>
        <taxon>Flavobacteriia</taxon>
        <taxon>Flavobacteriales</taxon>
        <taxon>Flavobacteriaceae</taxon>
        <taxon>Arenibacter</taxon>
    </lineage>
</organism>
<dbReference type="EMBL" id="BMWP01000027">
    <property type="protein sequence ID" value="GGW45299.1"/>
    <property type="molecule type" value="Genomic_DNA"/>
</dbReference>